<accession>A0A811K1Z0</accession>
<dbReference type="GO" id="GO:0032968">
    <property type="term" value="P:positive regulation of transcription elongation by RNA polymerase II"/>
    <property type="evidence" value="ECO:0007669"/>
    <property type="project" value="InterPro"/>
</dbReference>
<comment type="function">
    <text evidence="1">TFIIF is a general transcription initiation factor that binds to RNA polymerase II and helps to recruit it to the initiation complex in collaboration with TFIIB. It promotes transcription elongation.</text>
</comment>
<keyword evidence="1" id="KW-0238">DNA-binding</keyword>
<gene>
    <name evidence="3" type="ORF">BOKJ2_LOCUS2929</name>
</gene>
<name>A0A811K1Z0_9BILA</name>
<reference evidence="3" key="1">
    <citation type="submission" date="2020-09" db="EMBL/GenBank/DDBJ databases">
        <authorList>
            <person name="Kikuchi T."/>
        </authorList>
    </citation>
    <scope>NUCLEOTIDE SEQUENCE</scope>
    <source>
        <strain evidence="3">SH1</strain>
    </source>
</reference>
<comment type="similarity">
    <text evidence="1">Belongs to the TFIIF alpha subunit family.</text>
</comment>
<comment type="subcellular location">
    <subcellularLocation>
        <location evidence="1">Nucleus</location>
    </subcellularLocation>
</comment>
<dbReference type="AlphaFoldDB" id="A0A811K1Z0"/>
<feature type="compositionally biased region" description="Pro residues" evidence="2">
    <location>
        <begin position="123"/>
        <end position="132"/>
    </location>
</feature>
<dbReference type="EMBL" id="CAJFDH010000002">
    <property type="protein sequence ID" value="CAD5209921.1"/>
    <property type="molecule type" value="Genomic_DNA"/>
</dbReference>
<dbReference type="InterPro" id="IPR036388">
    <property type="entry name" value="WH-like_DNA-bd_sf"/>
</dbReference>
<dbReference type="Proteomes" id="UP000614601">
    <property type="component" value="Unassembled WGS sequence"/>
</dbReference>
<keyword evidence="4" id="KW-1185">Reference proteome</keyword>
<dbReference type="GO" id="GO:0006367">
    <property type="term" value="P:transcription initiation at RNA polymerase II promoter"/>
    <property type="evidence" value="ECO:0007669"/>
    <property type="project" value="InterPro"/>
</dbReference>
<evidence type="ECO:0000313" key="3">
    <source>
        <dbReference type="EMBL" id="CAD5209921.1"/>
    </source>
</evidence>
<evidence type="ECO:0000256" key="1">
    <source>
        <dbReference type="RuleBase" id="RU366044"/>
    </source>
</evidence>
<comment type="caution">
    <text evidence="3">The sequence shown here is derived from an EMBL/GenBank/DDBJ whole genome shotgun (WGS) entry which is preliminary data.</text>
</comment>
<feature type="compositionally biased region" description="Acidic residues" evidence="2">
    <location>
        <begin position="18"/>
        <end position="30"/>
    </location>
</feature>
<sequence>MDKEMVAVGDETGMRDSSEDEDEEEKDEEKEEAKKQLMKKLKEQDENKEDDNTVRMVDQVDERDSSGSDSDDPDNPGGKTSVLFMQKKRKRTAEDTEKPNGSEKKPKLDIKEEKPAVSEKKPPTPPPPPPAPSISGPPVDKLDEETVRRLLLRKPHTTKELLNKIRPHCGDMSKTDIVARLADILRKIEPHQFRQQVNRKDVLFFSLKPPQ</sequence>
<dbReference type="GO" id="GO:0003677">
    <property type="term" value="F:DNA binding"/>
    <property type="evidence" value="ECO:0007669"/>
    <property type="project" value="UniProtKB-KW"/>
</dbReference>
<keyword evidence="1" id="KW-0804">Transcription</keyword>
<feature type="compositionally biased region" description="Basic and acidic residues" evidence="2">
    <location>
        <begin position="31"/>
        <end position="66"/>
    </location>
</feature>
<feature type="region of interest" description="Disordered" evidence="2">
    <location>
        <begin position="1"/>
        <end position="144"/>
    </location>
</feature>
<keyword evidence="1" id="KW-0805">Transcription regulation</keyword>
<dbReference type="Proteomes" id="UP000783686">
    <property type="component" value="Unassembled WGS sequence"/>
</dbReference>
<dbReference type="EMBL" id="CAJFCW020000002">
    <property type="protein sequence ID" value="CAG9090381.1"/>
    <property type="molecule type" value="Genomic_DNA"/>
</dbReference>
<dbReference type="Pfam" id="PF05793">
    <property type="entry name" value="TFIIF_alpha"/>
    <property type="match status" value="1"/>
</dbReference>
<dbReference type="OrthoDB" id="76676at2759"/>
<organism evidence="3 4">
    <name type="scientific">Bursaphelenchus okinawaensis</name>
    <dbReference type="NCBI Taxonomy" id="465554"/>
    <lineage>
        <taxon>Eukaryota</taxon>
        <taxon>Metazoa</taxon>
        <taxon>Ecdysozoa</taxon>
        <taxon>Nematoda</taxon>
        <taxon>Chromadorea</taxon>
        <taxon>Rhabditida</taxon>
        <taxon>Tylenchina</taxon>
        <taxon>Tylenchomorpha</taxon>
        <taxon>Aphelenchoidea</taxon>
        <taxon>Aphelenchoididae</taxon>
        <taxon>Bursaphelenchus</taxon>
    </lineage>
</organism>
<dbReference type="GO" id="GO:0005634">
    <property type="term" value="C:nucleus"/>
    <property type="evidence" value="ECO:0007669"/>
    <property type="project" value="UniProtKB-SubCell"/>
</dbReference>
<dbReference type="Gene3D" id="1.10.10.10">
    <property type="entry name" value="Winged helix-like DNA-binding domain superfamily/Winged helix DNA-binding domain"/>
    <property type="match status" value="1"/>
</dbReference>
<evidence type="ECO:0000313" key="4">
    <source>
        <dbReference type="Proteomes" id="UP000614601"/>
    </source>
</evidence>
<dbReference type="InterPro" id="IPR036390">
    <property type="entry name" value="WH_DNA-bd_sf"/>
</dbReference>
<evidence type="ECO:0000256" key="2">
    <source>
        <dbReference type="SAM" id="MobiDB-lite"/>
    </source>
</evidence>
<protein>
    <recommendedName>
        <fullName evidence="1">Transcription initiation factor IIF subunit alpha</fullName>
    </recommendedName>
</protein>
<dbReference type="SUPFAM" id="SSF46785">
    <property type="entry name" value="Winged helix' DNA-binding domain"/>
    <property type="match status" value="1"/>
</dbReference>
<dbReference type="InterPro" id="IPR008851">
    <property type="entry name" value="TFIIF-alpha"/>
</dbReference>
<keyword evidence="1" id="KW-0539">Nucleus</keyword>
<proteinExistence type="inferred from homology"/>
<feature type="compositionally biased region" description="Basic and acidic residues" evidence="2">
    <location>
        <begin position="92"/>
        <end position="122"/>
    </location>
</feature>